<dbReference type="InterPro" id="IPR000257">
    <property type="entry name" value="Uroporphyrinogen_deCOase"/>
</dbReference>
<dbReference type="EMBL" id="SJPV01000008">
    <property type="protein sequence ID" value="TWU34300.1"/>
    <property type="molecule type" value="Genomic_DNA"/>
</dbReference>
<keyword evidence="2" id="KW-0808">Transferase</keyword>
<evidence type="ECO:0000313" key="3">
    <source>
        <dbReference type="Proteomes" id="UP000319143"/>
    </source>
</evidence>
<gene>
    <name evidence="2" type="ORF">Poly41_44470</name>
</gene>
<dbReference type="PANTHER" id="PTHR47099">
    <property type="entry name" value="METHYLCOBAMIDE:COM METHYLTRANSFERASE MTBA"/>
    <property type="match status" value="1"/>
</dbReference>
<dbReference type="InterPro" id="IPR038071">
    <property type="entry name" value="UROD/MetE-like_sf"/>
</dbReference>
<dbReference type="InterPro" id="IPR052024">
    <property type="entry name" value="Methanogen_methyltrans"/>
</dbReference>
<name>A0A5C6DC14_9BACT</name>
<evidence type="ECO:0000259" key="1">
    <source>
        <dbReference type="Pfam" id="PF01208"/>
    </source>
</evidence>
<feature type="domain" description="Uroporphyrinogen decarboxylase (URO-D)" evidence="1">
    <location>
        <begin position="217"/>
        <end position="417"/>
    </location>
</feature>
<dbReference type="GO" id="GO:0032259">
    <property type="term" value="P:methylation"/>
    <property type="evidence" value="ECO:0007669"/>
    <property type="project" value="UniProtKB-KW"/>
</dbReference>
<dbReference type="GO" id="GO:0006779">
    <property type="term" value="P:porphyrin-containing compound biosynthetic process"/>
    <property type="evidence" value="ECO:0007669"/>
    <property type="project" value="InterPro"/>
</dbReference>
<dbReference type="SUPFAM" id="SSF51726">
    <property type="entry name" value="UROD/MetE-like"/>
    <property type="match status" value="1"/>
</dbReference>
<organism evidence="2 3">
    <name type="scientific">Novipirellula artificiosorum</name>
    <dbReference type="NCBI Taxonomy" id="2528016"/>
    <lineage>
        <taxon>Bacteria</taxon>
        <taxon>Pseudomonadati</taxon>
        <taxon>Planctomycetota</taxon>
        <taxon>Planctomycetia</taxon>
        <taxon>Pirellulales</taxon>
        <taxon>Pirellulaceae</taxon>
        <taxon>Novipirellula</taxon>
    </lineage>
</organism>
<dbReference type="GO" id="GO:0008168">
    <property type="term" value="F:methyltransferase activity"/>
    <property type="evidence" value="ECO:0007669"/>
    <property type="project" value="UniProtKB-KW"/>
</dbReference>
<keyword evidence="2" id="KW-0489">Methyltransferase</keyword>
<dbReference type="GO" id="GO:0004853">
    <property type="term" value="F:uroporphyrinogen decarboxylase activity"/>
    <property type="evidence" value="ECO:0007669"/>
    <property type="project" value="InterPro"/>
</dbReference>
<accession>A0A5C6DC14</accession>
<dbReference type="RefSeq" id="WP_146528702.1">
    <property type="nucleotide sequence ID" value="NZ_SJPV01000008.1"/>
</dbReference>
<protein>
    <submittedName>
        <fullName evidence="2">Methylcobalamin:coenzyme M methyltransferase</fullName>
    </submittedName>
</protein>
<sequence>MDGRQRLDATLNHRQPDRVCVDFGATFVTGVHVAVVDKLRKAVLGDPEYRVRVIEPYQMLGEIDDELRDALGIDVVGHLTRKSIFGTDESDWKPFTMFDGCKVLVPHNFNTTVEPGSGDLLIYPEGDRSCAPSGRMPKGGYFFDSIIRQHPIDEATLDPNDNLEEFKRFDQQDVAFYQQVKHWFDQRSQAGSIVIVPGSAMGDIALVPAPFLKDPKGIRDIAEWYMSTAMRTDYVHAIFEKQCEIALENIRQMIDILGDSVQSAVITGTDFGMQTGAMISNASYRDLFQPYHKKINDLIHRESNWKTFIHSCGSVWTLIPDFIEAGFDILNPVQCSAAEMDPRRLKATFGNDIVFWGGGVDTQKTLAFGTPDEVYNEVRERIEIFNDGGGFVFNAIHNVQGNVSIENVRAMFNAIHDS</sequence>
<dbReference type="PANTHER" id="PTHR47099:SF1">
    <property type="entry name" value="METHYLCOBAMIDE:COM METHYLTRANSFERASE MTBA"/>
    <property type="match status" value="1"/>
</dbReference>
<dbReference type="Gene3D" id="3.20.20.210">
    <property type="match status" value="1"/>
</dbReference>
<evidence type="ECO:0000313" key="2">
    <source>
        <dbReference type="EMBL" id="TWU34300.1"/>
    </source>
</evidence>
<dbReference type="AlphaFoldDB" id="A0A5C6DC14"/>
<reference evidence="2 3" key="1">
    <citation type="submission" date="2019-02" db="EMBL/GenBank/DDBJ databases">
        <title>Deep-cultivation of Planctomycetes and their phenomic and genomic characterization uncovers novel biology.</title>
        <authorList>
            <person name="Wiegand S."/>
            <person name="Jogler M."/>
            <person name="Boedeker C."/>
            <person name="Pinto D."/>
            <person name="Vollmers J."/>
            <person name="Rivas-Marin E."/>
            <person name="Kohn T."/>
            <person name="Peeters S.H."/>
            <person name="Heuer A."/>
            <person name="Rast P."/>
            <person name="Oberbeckmann S."/>
            <person name="Bunk B."/>
            <person name="Jeske O."/>
            <person name="Meyerdierks A."/>
            <person name="Storesund J.E."/>
            <person name="Kallscheuer N."/>
            <person name="Luecker S."/>
            <person name="Lage O.M."/>
            <person name="Pohl T."/>
            <person name="Merkel B.J."/>
            <person name="Hornburger P."/>
            <person name="Mueller R.-W."/>
            <person name="Bruemmer F."/>
            <person name="Labrenz M."/>
            <person name="Spormann A.M."/>
            <person name="Op Den Camp H."/>
            <person name="Overmann J."/>
            <person name="Amann R."/>
            <person name="Jetten M.S.M."/>
            <person name="Mascher T."/>
            <person name="Medema M.H."/>
            <person name="Devos D.P."/>
            <person name="Kaster A.-K."/>
            <person name="Ovreas L."/>
            <person name="Rohde M."/>
            <person name="Galperin M.Y."/>
            <person name="Jogler C."/>
        </authorList>
    </citation>
    <scope>NUCLEOTIDE SEQUENCE [LARGE SCALE GENOMIC DNA]</scope>
    <source>
        <strain evidence="2 3">Poly41</strain>
    </source>
</reference>
<comment type="caution">
    <text evidence="2">The sequence shown here is derived from an EMBL/GenBank/DDBJ whole genome shotgun (WGS) entry which is preliminary data.</text>
</comment>
<proteinExistence type="predicted"/>
<dbReference type="OrthoDB" id="9815759at2"/>
<dbReference type="Pfam" id="PF01208">
    <property type="entry name" value="URO-D"/>
    <property type="match status" value="1"/>
</dbReference>
<keyword evidence="3" id="KW-1185">Reference proteome</keyword>
<dbReference type="Proteomes" id="UP000319143">
    <property type="component" value="Unassembled WGS sequence"/>
</dbReference>